<reference evidence="3" key="1">
    <citation type="journal article" date="2023" name="Mol. Phylogenet. Evol.">
        <title>Genome-scale phylogeny and comparative genomics of the fungal order Sordariales.</title>
        <authorList>
            <person name="Hensen N."/>
            <person name="Bonometti L."/>
            <person name="Westerberg I."/>
            <person name="Brannstrom I.O."/>
            <person name="Guillou S."/>
            <person name="Cros-Aarteil S."/>
            <person name="Calhoun S."/>
            <person name="Haridas S."/>
            <person name="Kuo A."/>
            <person name="Mondo S."/>
            <person name="Pangilinan J."/>
            <person name="Riley R."/>
            <person name="LaButti K."/>
            <person name="Andreopoulos B."/>
            <person name="Lipzen A."/>
            <person name="Chen C."/>
            <person name="Yan M."/>
            <person name="Daum C."/>
            <person name="Ng V."/>
            <person name="Clum A."/>
            <person name="Steindorff A."/>
            <person name="Ohm R.A."/>
            <person name="Martin F."/>
            <person name="Silar P."/>
            <person name="Natvig D.O."/>
            <person name="Lalanne C."/>
            <person name="Gautier V."/>
            <person name="Ament-Velasquez S.L."/>
            <person name="Kruys A."/>
            <person name="Hutchinson M.I."/>
            <person name="Powell A.J."/>
            <person name="Barry K."/>
            <person name="Miller A.N."/>
            <person name="Grigoriev I.V."/>
            <person name="Debuchy R."/>
            <person name="Gladieux P."/>
            <person name="Hiltunen Thoren M."/>
            <person name="Johannesson H."/>
        </authorList>
    </citation>
    <scope>NUCLEOTIDE SEQUENCE</scope>
    <source>
        <strain evidence="3">CBS 955.72</strain>
    </source>
</reference>
<sequence>MEPFALLLPFHLLICKLCKRAIPVDEITTHLRTTHKSLPASKRAEIIRACKCSTALWNNQQELQNFTVPKEPIPAIDLLQVPFLDGLKCNSCWYVVRNVRNMQSHCRTMHNWVNPNKRGGDVRATKAQDVPWRSGVPCQQFFRGRHGSALFEVILPSSAHTAVVRQQPNQDERLISSFNLKYSQLQHRMTTILENEGKLAPSPWLNRTGWASHLVDLEAERLQKDGKLAKMLTIAWESLHRLVLQAQESCLYEEVGIAVLFEINRKAVDRKPNKPFEPRLERHTMDCYISVWKSLLGHIFRVYNWDNSDKPIVVWTTDQTDCLKVLRQHLLQTPQDATVIQQLDRSMLDFLVSLLDHPIPDSTYDSPLLSTLAVLGIREDGGWVQPQNYTSSLSAIVKVARMLVV</sequence>
<evidence type="ECO:0000256" key="1">
    <source>
        <dbReference type="SAM" id="SignalP"/>
    </source>
</evidence>
<evidence type="ECO:0000259" key="2">
    <source>
        <dbReference type="PROSITE" id="PS00028"/>
    </source>
</evidence>
<dbReference type="AlphaFoldDB" id="A0AAJ0HA03"/>
<dbReference type="PROSITE" id="PS00028">
    <property type="entry name" value="ZINC_FINGER_C2H2_1"/>
    <property type="match status" value="1"/>
</dbReference>
<keyword evidence="4" id="KW-1185">Reference proteome</keyword>
<reference evidence="3" key="2">
    <citation type="submission" date="2023-06" db="EMBL/GenBank/DDBJ databases">
        <authorList>
            <consortium name="Lawrence Berkeley National Laboratory"/>
            <person name="Haridas S."/>
            <person name="Hensen N."/>
            <person name="Bonometti L."/>
            <person name="Westerberg I."/>
            <person name="Brannstrom I.O."/>
            <person name="Guillou S."/>
            <person name="Cros-Aarteil S."/>
            <person name="Calhoun S."/>
            <person name="Kuo A."/>
            <person name="Mondo S."/>
            <person name="Pangilinan J."/>
            <person name="Riley R."/>
            <person name="Labutti K."/>
            <person name="Andreopoulos B."/>
            <person name="Lipzen A."/>
            <person name="Chen C."/>
            <person name="Yanf M."/>
            <person name="Daum C."/>
            <person name="Ng V."/>
            <person name="Clum A."/>
            <person name="Steindorff A."/>
            <person name="Ohm R."/>
            <person name="Martin F."/>
            <person name="Silar P."/>
            <person name="Natvig D."/>
            <person name="Lalanne C."/>
            <person name="Gautier V."/>
            <person name="Ament-Velasquez S.L."/>
            <person name="Kruys A."/>
            <person name="Hutchinson M.I."/>
            <person name="Powell A.J."/>
            <person name="Barry K."/>
            <person name="Miller A.N."/>
            <person name="Grigoriev I.V."/>
            <person name="Debuchy R."/>
            <person name="Gladieux P."/>
            <person name="Thoren M.H."/>
            <person name="Johannesson H."/>
        </authorList>
    </citation>
    <scope>NUCLEOTIDE SEQUENCE</scope>
    <source>
        <strain evidence="3">CBS 955.72</strain>
    </source>
</reference>
<proteinExistence type="predicted"/>
<name>A0AAJ0HA03_9PEZI</name>
<dbReference type="InterPro" id="IPR013087">
    <property type="entry name" value="Znf_C2H2_type"/>
</dbReference>
<dbReference type="Proteomes" id="UP001275084">
    <property type="component" value="Unassembled WGS sequence"/>
</dbReference>
<comment type="caution">
    <text evidence="3">The sequence shown here is derived from an EMBL/GenBank/DDBJ whole genome shotgun (WGS) entry which is preliminary data.</text>
</comment>
<feature type="chain" id="PRO_5042464941" description="C2H2-type domain-containing protein" evidence="1">
    <location>
        <begin position="22"/>
        <end position="405"/>
    </location>
</feature>
<accession>A0AAJ0HA03</accession>
<dbReference type="InterPro" id="IPR022698">
    <property type="entry name" value="OrsD"/>
</dbReference>
<feature type="signal peptide" evidence="1">
    <location>
        <begin position="1"/>
        <end position="21"/>
    </location>
</feature>
<evidence type="ECO:0000313" key="4">
    <source>
        <dbReference type="Proteomes" id="UP001275084"/>
    </source>
</evidence>
<gene>
    <name evidence="3" type="ORF">B0T25DRAFT_509897</name>
</gene>
<feature type="domain" description="C2H2-type" evidence="2">
    <location>
        <begin position="89"/>
        <end position="110"/>
    </location>
</feature>
<evidence type="ECO:0000313" key="3">
    <source>
        <dbReference type="EMBL" id="KAK3344542.1"/>
    </source>
</evidence>
<keyword evidence="1" id="KW-0732">Signal</keyword>
<dbReference type="EMBL" id="JAUIQD010000007">
    <property type="protein sequence ID" value="KAK3344542.1"/>
    <property type="molecule type" value="Genomic_DNA"/>
</dbReference>
<protein>
    <recommendedName>
        <fullName evidence="2">C2H2-type domain-containing protein</fullName>
    </recommendedName>
</protein>
<organism evidence="3 4">
    <name type="scientific">Lasiosphaeria hispida</name>
    <dbReference type="NCBI Taxonomy" id="260671"/>
    <lineage>
        <taxon>Eukaryota</taxon>
        <taxon>Fungi</taxon>
        <taxon>Dikarya</taxon>
        <taxon>Ascomycota</taxon>
        <taxon>Pezizomycotina</taxon>
        <taxon>Sordariomycetes</taxon>
        <taxon>Sordariomycetidae</taxon>
        <taxon>Sordariales</taxon>
        <taxon>Lasiosphaeriaceae</taxon>
        <taxon>Lasiosphaeria</taxon>
    </lineage>
</organism>
<dbReference type="Pfam" id="PF12013">
    <property type="entry name" value="OrsD"/>
    <property type="match status" value="1"/>
</dbReference>